<gene>
    <name evidence="2" type="ORF">REISMN_01155</name>
</gene>
<evidence type="ECO:0000313" key="3">
    <source>
        <dbReference type="Proteomes" id="UP000027161"/>
    </source>
</evidence>
<comment type="caution">
    <text evidence="2">The sequence shown here is derived from an EMBL/GenBank/DDBJ whole genome shotgun (WGS) entry which is preliminary data.</text>
</comment>
<accession>A0A8E0WMW1</accession>
<protein>
    <submittedName>
        <fullName evidence="2">Uncharacterized protein</fullName>
    </submittedName>
</protein>
<dbReference type="AlphaFoldDB" id="A0A8E0WMW1"/>
<name>A0A8E0WMW1_9RICK</name>
<sequence>MEIEKVFNLIIVAITVIYIAVIFNFLMKIEKQDVTKQLNIQLNSEDLQNKKEANLHNSRVKV</sequence>
<keyword evidence="1" id="KW-0472">Membrane</keyword>
<evidence type="ECO:0000313" key="2">
    <source>
        <dbReference type="EMBL" id="KDO03566.1"/>
    </source>
</evidence>
<proteinExistence type="predicted"/>
<organism evidence="2 3">
    <name type="scientific">Rickettsia tamurae subsp. buchneri</name>
    <dbReference type="NCBI Taxonomy" id="1462938"/>
    <lineage>
        <taxon>Bacteria</taxon>
        <taxon>Pseudomonadati</taxon>
        <taxon>Pseudomonadota</taxon>
        <taxon>Alphaproteobacteria</taxon>
        <taxon>Rickettsiales</taxon>
        <taxon>Rickettsiaceae</taxon>
        <taxon>Rickettsieae</taxon>
        <taxon>Rickettsia</taxon>
        <taxon>spotted fever group</taxon>
    </lineage>
</organism>
<reference evidence="2 3" key="1">
    <citation type="submission" date="2014-02" db="EMBL/GenBank/DDBJ databases">
        <title>Draft genome sequence of Rickettsia buchneri sp. nov. ISO7T.</title>
        <authorList>
            <person name="Felsheim R.F."/>
            <person name="Kurtti T.J."/>
            <person name="Munderloh U.G."/>
        </authorList>
    </citation>
    <scope>NUCLEOTIDE SEQUENCE [LARGE SCALE GENOMIC DNA]</scope>
    <source>
        <strain evidence="2 3">ISO7</strain>
    </source>
</reference>
<keyword evidence="1" id="KW-1133">Transmembrane helix</keyword>
<dbReference type="EMBL" id="JFKF01000025">
    <property type="protein sequence ID" value="KDO03566.1"/>
    <property type="molecule type" value="Genomic_DNA"/>
</dbReference>
<keyword evidence="3" id="KW-1185">Reference proteome</keyword>
<keyword evidence="1" id="KW-0812">Transmembrane</keyword>
<evidence type="ECO:0000256" key="1">
    <source>
        <dbReference type="SAM" id="Phobius"/>
    </source>
</evidence>
<feature type="transmembrane region" description="Helical" evidence="1">
    <location>
        <begin position="6"/>
        <end position="27"/>
    </location>
</feature>
<dbReference type="Proteomes" id="UP000027161">
    <property type="component" value="Unassembled WGS sequence"/>
</dbReference>